<keyword evidence="1" id="KW-1133">Transmembrane helix</keyword>
<dbReference type="Proteomes" id="UP000677265">
    <property type="component" value="Unassembled WGS sequence"/>
</dbReference>
<dbReference type="AlphaFoldDB" id="A0A942T231"/>
<evidence type="ECO:0000313" key="3">
    <source>
        <dbReference type="EMBL" id="MCH6267298.1"/>
    </source>
</evidence>
<keyword evidence="1" id="KW-0472">Membrane</keyword>
<feature type="transmembrane region" description="Helical" evidence="1">
    <location>
        <begin position="6"/>
        <end position="31"/>
    </location>
</feature>
<comment type="caution">
    <text evidence="2">The sequence shown here is derived from an EMBL/GenBank/DDBJ whole genome shotgun (WGS) entry which is preliminary data.</text>
</comment>
<sequence length="107" mass="10998">MLKDTSLLVLIIAAAGLVVNIITLIVVIGVLRKFKKEAAKLDAGQAATVEALASVQKEKPAGGESKPAAAAGAGVVFCRNCGSPFDSNNAACPQCNTPRGYRKEEGN</sequence>
<name>A0A942T231_9BACI</name>
<dbReference type="RefSeq" id="WP_213143956.1">
    <property type="nucleotide sequence ID" value="NZ_JAGYPE020000033.1"/>
</dbReference>
<dbReference type="EMBL" id="JAGYPE020000033">
    <property type="protein sequence ID" value="MCH6267298.1"/>
    <property type="molecule type" value="Genomic_DNA"/>
</dbReference>
<evidence type="ECO:0000313" key="2">
    <source>
        <dbReference type="EMBL" id="MBS4184040.1"/>
    </source>
</evidence>
<keyword evidence="1" id="KW-0812">Transmembrane</keyword>
<accession>A0A942T231</accession>
<keyword evidence="4" id="KW-1185">Reference proteome</keyword>
<proteinExistence type="predicted"/>
<evidence type="ECO:0000256" key="1">
    <source>
        <dbReference type="SAM" id="Phobius"/>
    </source>
</evidence>
<protein>
    <submittedName>
        <fullName evidence="2">Uncharacterized protein</fullName>
    </submittedName>
</protein>
<organism evidence="2">
    <name type="scientific">Neobacillus citreus</name>
    <dbReference type="NCBI Taxonomy" id="2833578"/>
    <lineage>
        <taxon>Bacteria</taxon>
        <taxon>Bacillati</taxon>
        <taxon>Bacillota</taxon>
        <taxon>Bacilli</taxon>
        <taxon>Bacillales</taxon>
        <taxon>Bacillaceae</taxon>
        <taxon>Neobacillus</taxon>
    </lineage>
</organism>
<gene>
    <name evidence="3" type="ORF">KHB02_017400</name>
    <name evidence="2" type="ORF">KHB02_21850</name>
</gene>
<reference evidence="2" key="1">
    <citation type="submission" date="2021-05" db="EMBL/GenBank/DDBJ databases">
        <title>Novel Bacillus species.</title>
        <authorList>
            <person name="Liu G."/>
        </authorList>
    </citation>
    <scope>NUCLEOTIDE SEQUENCE</scope>
    <source>
        <strain evidence="2 4">FJAT-50051</strain>
    </source>
</reference>
<dbReference type="EMBL" id="JAGYPE010000004">
    <property type="protein sequence ID" value="MBS4184040.1"/>
    <property type="molecule type" value="Genomic_DNA"/>
</dbReference>
<evidence type="ECO:0000313" key="4">
    <source>
        <dbReference type="Proteomes" id="UP000677265"/>
    </source>
</evidence>